<reference evidence="2" key="1">
    <citation type="journal article" date="2018" name="Genome Biol.">
        <title>SKESA: strategic k-mer extension for scrupulous assemblies.</title>
        <authorList>
            <person name="Souvorov A."/>
            <person name="Agarwala R."/>
            <person name="Lipman D.J."/>
        </authorList>
    </citation>
    <scope>NUCLEOTIDE SEQUENCE</scope>
    <source>
        <strain evidence="2">D3612</strain>
    </source>
</reference>
<dbReference type="EMBL" id="DACSEI010000031">
    <property type="protein sequence ID" value="HAT1597281.1"/>
    <property type="molecule type" value="Genomic_DNA"/>
</dbReference>
<organism evidence="2 3">
    <name type="scientific">Legionella pneumophila</name>
    <dbReference type="NCBI Taxonomy" id="446"/>
    <lineage>
        <taxon>Bacteria</taxon>
        <taxon>Pseudomonadati</taxon>
        <taxon>Pseudomonadota</taxon>
        <taxon>Gammaproteobacteria</taxon>
        <taxon>Legionellales</taxon>
        <taxon>Legionellaceae</taxon>
        <taxon>Legionella</taxon>
    </lineage>
</organism>
<protein>
    <submittedName>
        <fullName evidence="2">Porin family protein</fullName>
    </submittedName>
</protein>
<sequence>MTYRLLLSLTAAGVLGSAAFAGTMGSVIPSKDWAWVSSVSAGPIWARGGEAQTFYLAPEIEKTYAARKSTNAIASGELFVGIQKALFAPWQGQLGLALATTGNASLQGAIWDDADPEFDNHRYSYKVRQTRIAVKGKLLFDNKTLILTPWVSGSAGIGFNRARSFNNWPVIFEALPNSDFSNHTETDFTYALSTGLQKSLNSHWQAGIGYEFADWGKSELGRASGQTLNTGLKLNHLYTNGVLLNLTYVA</sequence>
<dbReference type="Gene3D" id="2.40.160.20">
    <property type="match status" value="1"/>
</dbReference>
<accession>A0AAN5R623</accession>
<dbReference type="InterPro" id="IPR011250">
    <property type="entry name" value="OMP/PagP_B-barrel"/>
</dbReference>
<gene>
    <name evidence="2" type="ORF">I8Y58_002523</name>
</gene>
<name>A0AAN5R623_LEGPN</name>
<evidence type="ECO:0000313" key="3">
    <source>
        <dbReference type="Proteomes" id="UP000861567"/>
    </source>
</evidence>
<evidence type="ECO:0000313" key="2">
    <source>
        <dbReference type="EMBL" id="HAT1597281.1"/>
    </source>
</evidence>
<dbReference type="SUPFAM" id="SSF56925">
    <property type="entry name" value="OMPA-like"/>
    <property type="match status" value="1"/>
</dbReference>
<proteinExistence type="predicted"/>
<comment type="caution">
    <text evidence="2">The sequence shown here is derived from an EMBL/GenBank/DDBJ whole genome shotgun (WGS) entry which is preliminary data.</text>
</comment>
<reference evidence="2" key="2">
    <citation type="submission" date="2020-11" db="EMBL/GenBank/DDBJ databases">
        <authorList>
            <consortium name="NCBI Pathogen Detection Project"/>
        </authorList>
    </citation>
    <scope>NUCLEOTIDE SEQUENCE</scope>
    <source>
        <strain evidence="2">D3612</strain>
    </source>
</reference>
<feature type="chain" id="PRO_5042907679" evidence="1">
    <location>
        <begin position="22"/>
        <end position="250"/>
    </location>
</feature>
<evidence type="ECO:0000256" key="1">
    <source>
        <dbReference type="SAM" id="SignalP"/>
    </source>
</evidence>
<feature type="signal peptide" evidence="1">
    <location>
        <begin position="1"/>
        <end position="21"/>
    </location>
</feature>
<keyword evidence="1" id="KW-0732">Signal</keyword>
<dbReference type="Proteomes" id="UP000861567">
    <property type="component" value="Unassembled WGS sequence"/>
</dbReference>
<dbReference type="AlphaFoldDB" id="A0AAN5R623"/>